<evidence type="ECO:0000313" key="5">
    <source>
        <dbReference type="Proteomes" id="UP001432046"/>
    </source>
</evidence>
<feature type="compositionally biased region" description="Basic and acidic residues" evidence="1">
    <location>
        <begin position="58"/>
        <end position="82"/>
    </location>
</feature>
<proteinExistence type="predicted"/>
<reference evidence="4" key="2">
    <citation type="journal article" date="2021" name="Int. J. Syst. Evol. Microbiol.">
        <title>Bradyrhizobium septentrionale sp. nov. (sv. septentrionale) and Bradyrhizobium quebecense sp. nov. (sv. septentrionale) associated with legumes native to Canada possess rearranged symbiosis genes and numerous insertion sequences.</title>
        <authorList>
            <person name="Bromfield E.S.P."/>
            <person name="Cloutier S."/>
        </authorList>
    </citation>
    <scope>NUCLEOTIDE SEQUENCE</scope>
    <source>
        <strain evidence="4">5S5</strain>
    </source>
</reference>
<evidence type="ECO:0000313" key="3">
    <source>
        <dbReference type="EMBL" id="NVI47308.1"/>
    </source>
</evidence>
<accession>A0A974A3R6</accession>
<keyword evidence="2" id="KW-0732">Signal</keyword>
<dbReference type="RefSeq" id="WP_166207548.1">
    <property type="nucleotide sequence ID" value="NZ_CP088285.1"/>
</dbReference>
<name>A0A974A3R6_9BRAD</name>
<dbReference type="AlphaFoldDB" id="A0A974A3R6"/>
<sequence length="90" mass="9608">MPIVTRHIPVLIALALAACALGGCSTVNQKLSSGMADYIPAWAGGLPADAPPRQGTPEYDKFMQERERKRQIPAAERGDDAKPATQDAPH</sequence>
<organism evidence="3">
    <name type="scientific">Bradyrhizobium septentrionale</name>
    <dbReference type="NCBI Taxonomy" id="1404411"/>
    <lineage>
        <taxon>Bacteria</taxon>
        <taxon>Pseudomonadati</taxon>
        <taxon>Pseudomonadota</taxon>
        <taxon>Alphaproteobacteria</taxon>
        <taxon>Hyphomicrobiales</taxon>
        <taxon>Nitrobacteraceae</taxon>
        <taxon>Bradyrhizobium</taxon>
    </lineage>
</organism>
<evidence type="ECO:0000313" key="4">
    <source>
        <dbReference type="EMBL" id="WXC82817.1"/>
    </source>
</evidence>
<feature type="signal peptide" evidence="2">
    <location>
        <begin position="1"/>
        <end position="22"/>
    </location>
</feature>
<evidence type="ECO:0008006" key="6">
    <source>
        <dbReference type="Google" id="ProtNLM"/>
    </source>
</evidence>
<reference evidence="4" key="3">
    <citation type="submission" date="2024-03" db="EMBL/GenBank/DDBJ databases">
        <authorList>
            <person name="Bromfield E.S.P."/>
            <person name="Cloutier S."/>
        </authorList>
    </citation>
    <scope>NUCLEOTIDE SEQUENCE</scope>
    <source>
        <strain evidence="4">5S5</strain>
    </source>
</reference>
<dbReference type="PROSITE" id="PS51257">
    <property type="entry name" value="PROKAR_LIPOPROTEIN"/>
    <property type="match status" value="1"/>
</dbReference>
<dbReference type="Proteomes" id="UP001432046">
    <property type="component" value="Chromosome"/>
</dbReference>
<dbReference type="EMBL" id="CP147711">
    <property type="protein sequence ID" value="WXC82817.1"/>
    <property type="molecule type" value="Genomic_DNA"/>
</dbReference>
<reference evidence="3" key="1">
    <citation type="submission" date="2020-06" db="EMBL/GenBank/DDBJ databases">
        <title>Whole Genome Sequence of Bradyrhizobium sp. Strain 1S1.</title>
        <authorList>
            <person name="Bromfield E.S.P."/>
            <person name="Cloutier S."/>
        </authorList>
    </citation>
    <scope>NUCLEOTIDE SEQUENCE [LARGE SCALE GENOMIC DNA]</scope>
    <source>
        <strain evidence="3">1S1</strain>
    </source>
</reference>
<feature type="chain" id="PRO_5037468817" description="Pilus assembly protein" evidence="2">
    <location>
        <begin position="23"/>
        <end position="90"/>
    </location>
</feature>
<evidence type="ECO:0000256" key="2">
    <source>
        <dbReference type="SAM" id="SignalP"/>
    </source>
</evidence>
<dbReference type="EMBL" id="JAAOLE020000001">
    <property type="protein sequence ID" value="NVI47308.1"/>
    <property type="molecule type" value="Genomic_DNA"/>
</dbReference>
<protein>
    <recommendedName>
        <fullName evidence="6">Pilus assembly protein</fullName>
    </recommendedName>
</protein>
<feature type="region of interest" description="Disordered" evidence="1">
    <location>
        <begin position="46"/>
        <end position="90"/>
    </location>
</feature>
<keyword evidence="5" id="KW-1185">Reference proteome</keyword>
<gene>
    <name evidence="3" type="ORF">HAP48_030995</name>
    <name evidence="4" type="ORF">WDK88_15160</name>
</gene>
<evidence type="ECO:0000256" key="1">
    <source>
        <dbReference type="SAM" id="MobiDB-lite"/>
    </source>
</evidence>